<dbReference type="AlphaFoldDB" id="A0AAE0NTW2"/>
<dbReference type="PANTHER" id="PTHR37783">
    <property type="entry name" value="MEMBRANE PROTEIN, PUTATIVE (AFU_ORTHOLOGUE AFUA_1G04315)-RELATED"/>
    <property type="match status" value="1"/>
</dbReference>
<gene>
    <name evidence="2" type="ORF">B0H63DRAFT_160368</name>
</gene>
<dbReference type="Gene3D" id="3.20.180.10">
    <property type="entry name" value="PNP-oxidase-like"/>
    <property type="match status" value="1"/>
</dbReference>
<keyword evidence="3" id="KW-1185">Reference proteome</keyword>
<dbReference type="EMBL" id="JAULSW010000003">
    <property type="protein sequence ID" value="KAK3387574.1"/>
    <property type="molecule type" value="Genomic_DNA"/>
</dbReference>
<reference evidence="2" key="1">
    <citation type="journal article" date="2023" name="Mol. Phylogenet. Evol.">
        <title>Genome-scale phylogeny and comparative genomics of the fungal order Sordariales.</title>
        <authorList>
            <person name="Hensen N."/>
            <person name="Bonometti L."/>
            <person name="Westerberg I."/>
            <person name="Brannstrom I.O."/>
            <person name="Guillou S."/>
            <person name="Cros-Aarteil S."/>
            <person name="Calhoun S."/>
            <person name="Haridas S."/>
            <person name="Kuo A."/>
            <person name="Mondo S."/>
            <person name="Pangilinan J."/>
            <person name="Riley R."/>
            <person name="LaButti K."/>
            <person name="Andreopoulos B."/>
            <person name="Lipzen A."/>
            <person name="Chen C."/>
            <person name="Yan M."/>
            <person name="Daum C."/>
            <person name="Ng V."/>
            <person name="Clum A."/>
            <person name="Steindorff A."/>
            <person name="Ohm R.A."/>
            <person name="Martin F."/>
            <person name="Silar P."/>
            <person name="Natvig D.O."/>
            <person name="Lalanne C."/>
            <person name="Gautier V."/>
            <person name="Ament-Velasquez S.L."/>
            <person name="Kruys A."/>
            <person name="Hutchinson M.I."/>
            <person name="Powell A.J."/>
            <person name="Barry K."/>
            <person name="Miller A.N."/>
            <person name="Grigoriev I.V."/>
            <person name="Debuchy R."/>
            <person name="Gladieux P."/>
            <person name="Hiltunen Thoren M."/>
            <person name="Johannesson H."/>
        </authorList>
    </citation>
    <scope>NUCLEOTIDE SEQUENCE</scope>
    <source>
        <strain evidence="2">CBS 232.78</strain>
    </source>
</reference>
<dbReference type="Pfam" id="PF10615">
    <property type="entry name" value="DUF2470"/>
    <property type="match status" value="1"/>
</dbReference>
<sequence length="257" mass="27734">MATGTPIIPAAAKARTLAHMNKDHRTDIAHMLMHFNGLSAAATGPDPELVDMDLASLTVRCSSSGGTAHIIAIDPPMANWDDRRQRLIDMTLAARKALGVVSADGAEEHGSSSSRGSTGVNTFIPPQGFDIVVFAGVIFYYANFALVRAGLFRRGTLGWNVLDAVVGRSGRLFGVWSGDGEAVAAYCWLVNRIAPLVFLIHIVEAVIMDVTKLQRHGVARGSAAWWKWIGCALCEGVTSFQRFDRMVADELRKAKKA</sequence>
<dbReference type="PANTHER" id="PTHR37783:SF1">
    <property type="entry name" value="MEMBRANE PROTEIN, PUTATIVE (AFU_ORTHOLOGUE AFUA_1G04315)-RELATED"/>
    <property type="match status" value="1"/>
</dbReference>
<name>A0AAE0NTW2_9PEZI</name>
<dbReference type="InterPro" id="IPR037119">
    <property type="entry name" value="Haem_oxidase_HugZ-like_sf"/>
</dbReference>
<evidence type="ECO:0000259" key="1">
    <source>
        <dbReference type="Pfam" id="PF10615"/>
    </source>
</evidence>
<proteinExistence type="predicted"/>
<dbReference type="Proteomes" id="UP001285441">
    <property type="component" value="Unassembled WGS sequence"/>
</dbReference>
<feature type="domain" description="DUF2470" evidence="1">
    <location>
        <begin position="13"/>
        <end position="90"/>
    </location>
</feature>
<dbReference type="InterPro" id="IPR019595">
    <property type="entry name" value="DUF2470"/>
</dbReference>
<comment type="caution">
    <text evidence="2">The sequence shown here is derived from an EMBL/GenBank/DDBJ whole genome shotgun (WGS) entry which is preliminary data.</text>
</comment>
<reference evidence="2" key="2">
    <citation type="submission" date="2023-06" db="EMBL/GenBank/DDBJ databases">
        <authorList>
            <consortium name="Lawrence Berkeley National Laboratory"/>
            <person name="Haridas S."/>
            <person name="Hensen N."/>
            <person name="Bonometti L."/>
            <person name="Westerberg I."/>
            <person name="Brannstrom I.O."/>
            <person name="Guillou S."/>
            <person name="Cros-Aarteil S."/>
            <person name="Calhoun S."/>
            <person name="Kuo A."/>
            <person name="Mondo S."/>
            <person name="Pangilinan J."/>
            <person name="Riley R."/>
            <person name="LaButti K."/>
            <person name="Andreopoulos B."/>
            <person name="Lipzen A."/>
            <person name="Chen C."/>
            <person name="Yanf M."/>
            <person name="Daum C."/>
            <person name="Ng V."/>
            <person name="Clum A."/>
            <person name="Steindorff A."/>
            <person name="Ohm R."/>
            <person name="Martin F."/>
            <person name="Silar P."/>
            <person name="Natvig D."/>
            <person name="Lalanne C."/>
            <person name="Gautier V."/>
            <person name="Ament-velasquez S.L."/>
            <person name="Kruys A."/>
            <person name="Hutchinson M.I."/>
            <person name="Powell A.J."/>
            <person name="Barry K."/>
            <person name="Miller A.N."/>
            <person name="Grigoriev I.V."/>
            <person name="Debuchy R."/>
            <person name="Gladieux P."/>
            <person name="Thoren M.H."/>
            <person name="Johannesson H."/>
        </authorList>
    </citation>
    <scope>NUCLEOTIDE SEQUENCE</scope>
    <source>
        <strain evidence="2">CBS 232.78</strain>
    </source>
</reference>
<protein>
    <recommendedName>
        <fullName evidence="1">DUF2470 domain-containing protein</fullName>
    </recommendedName>
</protein>
<evidence type="ECO:0000313" key="3">
    <source>
        <dbReference type="Proteomes" id="UP001285441"/>
    </source>
</evidence>
<evidence type="ECO:0000313" key="2">
    <source>
        <dbReference type="EMBL" id="KAK3387574.1"/>
    </source>
</evidence>
<accession>A0AAE0NTW2</accession>
<organism evidence="2 3">
    <name type="scientific">Podospora didyma</name>
    <dbReference type="NCBI Taxonomy" id="330526"/>
    <lineage>
        <taxon>Eukaryota</taxon>
        <taxon>Fungi</taxon>
        <taxon>Dikarya</taxon>
        <taxon>Ascomycota</taxon>
        <taxon>Pezizomycotina</taxon>
        <taxon>Sordariomycetes</taxon>
        <taxon>Sordariomycetidae</taxon>
        <taxon>Sordariales</taxon>
        <taxon>Podosporaceae</taxon>
        <taxon>Podospora</taxon>
    </lineage>
</organism>